<protein>
    <submittedName>
        <fullName evidence="2">KRR-R motif-containing protein 1</fullName>
    </submittedName>
</protein>
<accession>A0A7E4VZN2</accession>
<dbReference type="Proteomes" id="UP000492821">
    <property type="component" value="Unassembled WGS sequence"/>
</dbReference>
<sequence length="331" mass="36940">MVNRDNLEELDKVIKKCVKSWLYLPSRASNEILYIPHRVGGLNLMPVKELASICDVVEAVHLLYSKDPQVAAVAHSTLQDDVRQKTKQPPTPETVKDYLDGSTEGVLGSKGVTYSSIWTRLRISTRHLRRMFLMEWSCDSATHRRTENTTSGRGEAAEERLSQVPGQETCCEAGPGQSLQCLQSVVIVAGGMRLHRMISGATCIQNVRTLSEITSKCIVLFRSVRDGLPRVDPPCVTDYKRTHTCLSSAGMFCLKFLLSMDDRWHDMNYLQPSMSIEAIVQPWMAFQQPIHVCSMDGERYGLNEKQSGKEPNVSIGPVCSVWDDPAGLLAI</sequence>
<evidence type="ECO:0000313" key="1">
    <source>
        <dbReference type="Proteomes" id="UP000492821"/>
    </source>
</evidence>
<name>A0A7E4VZN2_PANRE</name>
<organism evidence="1 2">
    <name type="scientific">Panagrellus redivivus</name>
    <name type="common">Microworm</name>
    <dbReference type="NCBI Taxonomy" id="6233"/>
    <lineage>
        <taxon>Eukaryota</taxon>
        <taxon>Metazoa</taxon>
        <taxon>Ecdysozoa</taxon>
        <taxon>Nematoda</taxon>
        <taxon>Chromadorea</taxon>
        <taxon>Rhabditida</taxon>
        <taxon>Tylenchina</taxon>
        <taxon>Panagrolaimomorpha</taxon>
        <taxon>Panagrolaimoidea</taxon>
        <taxon>Panagrolaimidae</taxon>
        <taxon>Panagrellus</taxon>
    </lineage>
</organism>
<reference evidence="1" key="1">
    <citation type="journal article" date="2013" name="Genetics">
        <title>The draft genome and transcriptome of Panagrellus redivivus are shaped by the harsh demands of a free-living lifestyle.</title>
        <authorList>
            <person name="Srinivasan J."/>
            <person name="Dillman A.R."/>
            <person name="Macchietto M.G."/>
            <person name="Heikkinen L."/>
            <person name="Lakso M."/>
            <person name="Fracchia K.M."/>
            <person name="Antoshechkin I."/>
            <person name="Mortazavi A."/>
            <person name="Wong G."/>
            <person name="Sternberg P.W."/>
        </authorList>
    </citation>
    <scope>NUCLEOTIDE SEQUENCE [LARGE SCALE GENOMIC DNA]</scope>
    <source>
        <strain evidence="1">MT8872</strain>
    </source>
</reference>
<dbReference type="WBParaSite" id="Pan_g5631.t1">
    <property type="protein sequence ID" value="Pan_g5631.t1"/>
    <property type="gene ID" value="Pan_g5631"/>
</dbReference>
<evidence type="ECO:0000313" key="2">
    <source>
        <dbReference type="WBParaSite" id="Pan_g5631.t1"/>
    </source>
</evidence>
<reference evidence="2" key="2">
    <citation type="submission" date="2020-10" db="UniProtKB">
        <authorList>
            <consortium name="WormBaseParasite"/>
        </authorList>
    </citation>
    <scope>IDENTIFICATION</scope>
</reference>
<proteinExistence type="predicted"/>
<dbReference type="AlphaFoldDB" id="A0A7E4VZN2"/>
<keyword evidence="1" id="KW-1185">Reference proteome</keyword>